<sequence>MMDDDLSILLQEIKICRQEMYHLKPRSNDFSDMKLVKQSQKLDKLIFQYQKRIMQKNYNSN</sequence>
<comment type="caution">
    <text evidence="1">The sequence shown here is derived from an EMBL/GenBank/DDBJ whole genome shotgun (WGS) entry which is preliminary data.</text>
</comment>
<reference evidence="1 2" key="1">
    <citation type="submission" date="2021-01" db="EMBL/GenBank/DDBJ databases">
        <title>Genome Sequencing of Type Strains.</title>
        <authorList>
            <person name="Lemaire J.F."/>
            <person name="Inderbitzin P."/>
            <person name="Collins S.B."/>
            <person name="Wespe N."/>
            <person name="Knight-Connoni V."/>
        </authorList>
    </citation>
    <scope>NUCLEOTIDE SEQUENCE [LARGE SCALE GENOMIC DNA]</scope>
    <source>
        <strain evidence="1 2">DSM 14730</strain>
    </source>
</reference>
<protein>
    <submittedName>
        <fullName evidence="1">Aspartyl-phosphate phosphatase Spo0E family protein</fullName>
    </submittedName>
</protein>
<dbReference type="SUPFAM" id="SSF140500">
    <property type="entry name" value="BAS1536-like"/>
    <property type="match status" value="1"/>
</dbReference>
<accession>A0ABS2ZFD6</accession>
<dbReference type="InterPro" id="IPR036638">
    <property type="entry name" value="HLH_DNA-bd_sf"/>
</dbReference>
<proteinExistence type="predicted"/>
<dbReference type="Pfam" id="PF09388">
    <property type="entry name" value="SpoOE-like"/>
    <property type="match status" value="1"/>
</dbReference>
<dbReference type="InterPro" id="IPR037208">
    <property type="entry name" value="Spo0E-like_sf"/>
</dbReference>
<name>A0ABS2ZFD6_9BACL</name>
<keyword evidence="2" id="KW-1185">Reference proteome</keyword>
<dbReference type="Proteomes" id="UP001319060">
    <property type="component" value="Unassembled WGS sequence"/>
</dbReference>
<evidence type="ECO:0000313" key="2">
    <source>
        <dbReference type="Proteomes" id="UP001319060"/>
    </source>
</evidence>
<organism evidence="1 2">
    <name type="scientific">Fictibacillus barbaricus</name>
    <dbReference type="NCBI Taxonomy" id="182136"/>
    <lineage>
        <taxon>Bacteria</taxon>
        <taxon>Bacillati</taxon>
        <taxon>Bacillota</taxon>
        <taxon>Bacilli</taxon>
        <taxon>Bacillales</taxon>
        <taxon>Fictibacillaceae</taxon>
        <taxon>Fictibacillus</taxon>
    </lineage>
</organism>
<dbReference type="InterPro" id="IPR018540">
    <property type="entry name" value="Spo0E-like"/>
</dbReference>
<dbReference type="EMBL" id="JAFHKS010000044">
    <property type="protein sequence ID" value="MBN3546895.1"/>
    <property type="molecule type" value="Genomic_DNA"/>
</dbReference>
<evidence type="ECO:0000313" key="1">
    <source>
        <dbReference type="EMBL" id="MBN3546895.1"/>
    </source>
</evidence>
<dbReference type="Gene3D" id="4.10.280.10">
    <property type="entry name" value="Helix-loop-helix DNA-binding domain"/>
    <property type="match status" value="1"/>
</dbReference>
<gene>
    <name evidence="1" type="ORF">JYA64_16430</name>
</gene>